<feature type="transmembrane region" description="Helical" evidence="10">
    <location>
        <begin position="364"/>
        <end position="384"/>
    </location>
</feature>
<keyword evidence="13" id="KW-1185">Reference proteome</keyword>
<dbReference type="InterPro" id="IPR050360">
    <property type="entry name" value="MFS_Sugar_Transporters"/>
</dbReference>
<organism evidence="12 13">
    <name type="scientific">Imshaugia aleurites</name>
    <dbReference type="NCBI Taxonomy" id="172621"/>
    <lineage>
        <taxon>Eukaryota</taxon>
        <taxon>Fungi</taxon>
        <taxon>Dikarya</taxon>
        <taxon>Ascomycota</taxon>
        <taxon>Pezizomycotina</taxon>
        <taxon>Lecanoromycetes</taxon>
        <taxon>OSLEUM clade</taxon>
        <taxon>Lecanoromycetidae</taxon>
        <taxon>Lecanorales</taxon>
        <taxon>Lecanorineae</taxon>
        <taxon>Parmeliaceae</taxon>
        <taxon>Imshaugia</taxon>
    </lineage>
</organism>
<feature type="transmembrane region" description="Helical" evidence="10">
    <location>
        <begin position="86"/>
        <end position="105"/>
    </location>
</feature>
<feature type="domain" description="Major facilitator superfamily (MFS) profile" evidence="11">
    <location>
        <begin position="22"/>
        <end position="454"/>
    </location>
</feature>
<feature type="coiled-coil region" evidence="8">
    <location>
        <begin position="214"/>
        <end position="241"/>
    </location>
</feature>
<comment type="similarity">
    <text evidence="2 7">Belongs to the major facilitator superfamily. Sugar transporter (TC 2.A.1.1) family.</text>
</comment>
<dbReference type="PANTHER" id="PTHR48022">
    <property type="entry name" value="PLASTIDIC GLUCOSE TRANSPORTER 4"/>
    <property type="match status" value="1"/>
</dbReference>
<evidence type="ECO:0000256" key="2">
    <source>
        <dbReference type="ARBA" id="ARBA00010992"/>
    </source>
</evidence>
<dbReference type="PROSITE" id="PS00216">
    <property type="entry name" value="SUGAR_TRANSPORT_1"/>
    <property type="match status" value="1"/>
</dbReference>
<evidence type="ECO:0000256" key="6">
    <source>
        <dbReference type="ARBA" id="ARBA00023136"/>
    </source>
</evidence>
<evidence type="ECO:0000256" key="1">
    <source>
        <dbReference type="ARBA" id="ARBA00004141"/>
    </source>
</evidence>
<feature type="transmembrane region" description="Helical" evidence="10">
    <location>
        <begin position="60"/>
        <end position="79"/>
    </location>
</feature>
<dbReference type="NCBIfam" id="TIGR00879">
    <property type="entry name" value="SP"/>
    <property type="match status" value="1"/>
</dbReference>
<keyword evidence="5 10" id="KW-1133">Transmembrane helix</keyword>
<name>A0A8H3FN63_9LECA</name>
<dbReference type="InterPro" id="IPR036259">
    <property type="entry name" value="MFS_trans_sf"/>
</dbReference>
<feature type="transmembrane region" description="Helical" evidence="10">
    <location>
        <begin position="178"/>
        <end position="201"/>
    </location>
</feature>
<reference evidence="12" key="1">
    <citation type="submission" date="2021-03" db="EMBL/GenBank/DDBJ databases">
        <authorList>
            <person name="Tagirdzhanova G."/>
        </authorList>
    </citation>
    <scope>NUCLEOTIDE SEQUENCE</scope>
</reference>
<dbReference type="Pfam" id="PF00083">
    <property type="entry name" value="Sugar_tr"/>
    <property type="match status" value="1"/>
</dbReference>
<dbReference type="AlphaFoldDB" id="A0A8H3FN63"/>
<dbReference type="EMBL" id="CAJPDT010000035">
    <property type="protein sequence ID" value="CAF9924066.1"/>
    <property type="molecule type" value="Genomic_DNA"/>
</dbReference>
<evidence type="ECO:0000256" key="8">
    <source>
        <dbReference type="SAM" id="Coils"/>
    </source>
</evidence>
<evidence type="ECO:0000256" key="9">
    <source>
        <dbReference type="SAM" id="MobiDB-lite"/>
    </source>
</evidence>
<feature type="region of interest" description="Disordered" evidence="9">
    <location>
        <begin position="496"/>
        <end position="526"/>
    </location>
</feature>
<proteinExistence type="inferred from homology"/>
<sequence>MLSRIPSLAMWRPLKLPGWMLASSIISIGGLLNGYDTGSIGAVTTMPQFQLTIGTPTPAMRGFIVSFLMLMGAVPAFFAGQLADRYGHLAVVMVGSTIFTLGAILQGAASALPMLLVGRALAGLGEGLWLSNVSVYITEIAPASRRGMLVSIPQFMAALGICAGYFTCYGSIKIDASISWRLPFIVMAVTGIVLAVSCLYLPPSPRWLFVNGRREDAMRSLDRLNIARMEVERDMSKLTARSEPKLSSWQAIRLIFQPKYRLRTTLGLFVLGMVQLSGIDGVLYYAPILFAQAGLASGTASFLASGVSAILMLAVSVPAFIFADRWGRRSSIITGGIGLSGCMFIIGSLYATNSVHAHYGSGRWFVILLIFVFALTYCATWGIVGKIYASEIQPVQTRAAANSVAQGLNFFTNWLVAFATPIFLARSSFGAYFLFGGLSLFTLIVLALFMPETRGRGLEDIQDGFRRPSVNPARLGRRMLDGARFRGKTSSANTEPEILMSGGVSPTDAGSSHTITAPQRVATNRI</sequence>
<dbReference type="InterPro" id="IPR003663">
    <property type="entry name" value="Sugar/inositol_transpt"/>
</dbReference>
<feature type="compositionally biased region" description="Polar residues" evidence="9">
    <location>
        <begin position="508"/>
        <end position="526"/>
    </location>
</feature>
<evidence type="ECO:0000256" key="3">
    <source>
        <dbReference type="ARBA" id="ARBA00022448"/>
    </source>
</evidence>
<evidence type="ECO:0000256" key="7">
    <source>
        <dbReference type="RuleBase" id="RU003346"/>
    </source>
</evidence>
<dbReference type="PRINTS" id="PR00171">
    <property type="entry name" value="SUGRTRNSPORT"/>
</dbReference>
<dbReference type="InterPro" id="IPR005829">
    <property type="entry name" value="Sugar_transporter_CS"/>
</dbReference>
<keyword evidence="8" id="KW-0175">Coiled coil</keyword>
<evidence type="ECO:0000256" key="4">
    <source>
        <dbReference type="ARBA" id="ARBA00022692"/>
    </source>
</evidence>
<accession>A0A8H3FN63</accession>
<dbReference type="GO" id="GO:0005351">
    <property type="term" value="F:carbohydrate:proton symporter activity"/>
    <property type="evidence" value="ECO:0007669"/>
    <property type="project" value="TreeGrafter"/>
</dbReference>
<feature type="transmembrane region" description="Helical" evidence="10">
    <location>
        <begin position="266"/>
        <end position="290"/>
    </location>
</feature>
<keyword evidence="6 10" id="KW-0472">Membrane</keyword>
<dbReference type="InterPro" id="IPR005828">
    <property type="entry name" value="MFS_sugar_transport-like"/>
</dbReference>
<feature type="transmembrane region" description="Helical" evidence="10">
    <location>
        <begin position="111"/>
        <end position="137"/>
    </location>
</feature>
<dbReference type="FunFam" id="1.20.1250.20:FF:000134">
    <property type="entry name" value="MFS sugar transporter protein"/>
    <property type="match status" value="1"/>
</dbReference>
<evidence type="ECO:0000313" key="13">
    <source>
        <dbReference type="Proteomes" id="UP000664534"/>
    </source>
</evidence>
<dbReference type="Gene3D" id="1.20.1250.20">
    <property type="entry name" value="MFS general substrate transporter like domains"/>
    <property type="match status" value="1"/>
</dbReference>
<evidence type="ECO:0000259" key="11">
    <source>
        <dbReference type="PROSITE" id="PS50850"/>
    </source>
</evidence>
<evidence type="ECO:0000313" key="12">
    <source>
        <dbReference type="EMBL" id="CAF9924066.1"/>
    </source>
</evidence>
<dbReference type="PANTHER" id="PTHR48022:SF2">
    <property type="entry name" value="PLASTIDIC GLUCOSE TRANSPORTER 4"/>
    <property type="match status" value="1"/>
</dbReference>
<feature type="transmembrane region" description="Helical" evidence="10">
    <location>
        <begin position="302"/>
        <end position="323"/>
    </location>
</feature>
<feature type="transmembrane region" description="Helical" evidence="10">
    <location>
        <begin position="430"/>
        <end position="449"/>
    </location>
</feature>
<dbReference type="OrthoDB" id="5399138at2759"/>
<comment type="caution">
    <text evidence="12">The sequence shown here is derived from an EMBL/GenBank/DDBJ whole genome shotgun (WGS) entry which is preliminary data.</text>
</comment>
<keyword evidence="3 7" id="KW-0813">Transport</keyword>
<protein>
    <recommendedName>
        <fullName evidence="11">Major facilitator superfamily (MFS) profile domain-containing protein</fullName>
    </recommendedName>
</protein>
<feature type="transmembrane region" description="Helical" evidence="10">
    <location>
        <begin position="332"/>
        <end position="352"/>
    </location>
</feature>
<dbReference type="GO" id="GO:0016020">
    <property type="term" value="C:membrane"/>
    <property type="evidence" value="ECO:0007669"/>
    <property type="project" value="UniProtKB-SubCell"/>
</dbReference>
<gene>
    <name evidence="12" type="ORF">IMSHALPRED_006079</name>
</gene>
<dbReference type="InterPro" id="IPR020846">
    <property type="entry name" value="MFS_dom"/>
</dbReference>
<feature type="transmembrane region" description="Helical" evidence="10">
    <location>
        <begin position="404"/>
        <end position="424"/>
    </location>
</feature>
<dbReference type="Proteomes" id="UP000664534">
    <property type="component" value="Unassembled WGS sequence"/>
</dbReference>
<keyword evidence="4 10" id="KW-0812">Transmembrane</keyword>
<dbReference type="PROSITE" id="PS50850">
    <property type="entry name" value="MFS"/>
    <property type="match status" value="1"/>
</dbReference>
<dbReference type="SUPFAM" id="SSF103473">
    <property type="entry name" value="MFS general substrate transporter"/>
    <property type="match status" value="1"/>
</dbReference>
<evidence type="ECO:0000256" key="5">
    <source>
        <dbReference type="ARBA" id="ARBA00022989"/>
    </source>
</evidence>
<dbReference type="PROSITE" id="PS00217">
    <property type="entry name" value="SUGAR_TRANSPORT_2"/>
    <property type="match status" value="1"/>
</dbReference>
<comment type="subcellular location">
    <subcellularLocation>
        <location evidence="1">Membrane</location>
        <topology evidence="1">Multi-pass membrane protein</topology>
    </subcellularLocation>
</comment>
<evidence type="ECO:0000256" key="10">
    <source>
        <dbReference type="SAM" id="Phobius"/>
    </source>
</evidence>
<feature type="transmembrane region" description="Helical" evidence="10">
    <location>
        <begin position="149"/>
        <end position="172"/>
    </location>
</feature>